<dbReference type="EMBL" id="CZBU01000002">
    <property type="protein sequence ID" value="CUQ76557.1"/>
    <property type="molecule type" value="Genomic_DNA"/>
</dbReference>
<gene>
    <name evidence="1" type="ORF">ERS852490_01124</name>
</gene>
<sequence length="236" mass="28279">MTDKTWRRGQKADYTDRPLTAEERVFAEEHHDYLYQFMRWNHLPVEEWYDELVIPYLNAVKKYCSREELHIYPFHVVAEKVLSRAVYGKHRADHAQRRMPEGGFVSLDYELEGDNPFSGHPLDAYWIDKTKNVEAYVIEKEFLRDLFANVSKYAEPELLEMVLAMRILGYTDRDIARRAKLELDDYREWTLAEIKELIRLLTLRRTGNCAMARLVNDTKYFGNIDEYNRRRDLLDM</sequence>
<dbReference type="Proteomes" id="UP000095621">
    <property type="component" value="Unassembled WGS sequence"/>
</dbReference>
<reference evidence="1 2" key="1">
    <citation type="submission" date="2015-09" db="EMBL/GenBank/DDBJ databases">
        <authorList>
            <consortium name="Pathogen Informatics"/>
        </authorList>
    </citation>
    <scope>NUCLEOTIDE SEQUENCE [LARGE SCALE GENOMIC DNA]</scope>
    <source>
        <strain evidence="1 2">2789STDY5834875</strain>
    </source>
</reference>
<dbReference type="OrthoDB" id="2051906at2"/>
<evidence type="ECO:0000313" key="1">
    <source>
        <dbReference type="EMBL" id="CUQ76557.1"/>
    </source>
</evidence>
<proteinExistence type="predicted"/>
<dbReference type="RefSeq" id="WP_055215227.1">
    <property type="nucleotide sequence ID" value="NZ_CZBU01000002.1"/>
</dbReference>
<organism evidence="1 2">
    <name type="scientific">Lachnospira eligens</name>
    <dbReference type="NCBI Taxonomy" id="39485"/>
    <lineage>
        <taxon>Bacteria</taxon>
        <taxon>Bacillati</taxon>
        <taxon>Bacillota</taxon>
        <taxon>Clostridia</taxon>
        <taxon>Lachnospirales</taxon>
        <taxon>Lachnospiraceae</taxon>
        <taxon>Lachnospira</taxon>
    </lineage>
</organism>
<dbReference type="AlphaFoldDB" id="A0A174YSN4"/>
<protein>
    <submittedName>
        <fullName evidence="1">Uncharacterized protein</fullName>
    </submittedName>
</protein>
<evidence type="ECO:0000313" key="2">
    <source>
        <dbReference type="Proteomes" id="UP000095621"/>
    </source>
</evidence>
<accession>A0A174YSN4</accession>
<name>A0A174YSN4_9FIRM</name>